<dbReference type="Proteomes" id="UP001165287">
    <property type="component" value="Unassembled WGS sequence"/>
</dbReference>
<gene>
    <name evidence="9" type="primary">argH</name>
    <name evidence="9" type="ORF">K9V48_15810</name>
</gene>
<name>A0ABS7UTN3_9BACI</name>
<keyword evidence="5 9" id="KW-0456">Lyase</keyword>
<dbReference type="PRINTS" id="PR00149">
    <property type="entry name" value="FUMRATELYASE"/>
</dbReference>
<dbReference type="RefSeq" id="WP_224139995.1">
    <property type="nucleotide sequence ID" value="NZ_JAIQUM010000037.1"/>
</dbReference>
<accession>A0ABS7UTN3</accession>
<dbReference type="InterPro" id="IPR008948">
    <property type="entry name" value="L-Aspartase-like"/>
</dbReference>
<dbReference type="CDD" id="cd01359">
    <property type="entry name" value="Argininosuccinate_lyase"/>
    <property type="match status" value="1"/>
</dbReference>
<dbReference type="NCBIfam" id="TIGR00838">
    <property type="entry name" value="argH"/>
    <property type="match status" value="1"/>
</dbReference>
<evidence type="ECO:0000256" key="2">
    <source>
        <dbReference type="ARBA" id="ARBA00012338"/>
    </source>
</evidence>
<dbReference type="InterPro" id="IPR029419">
    <property type="entry name" value="Arg_succ_lyase_C"/>
</dbReference>
<sequence>MSSNRSRIYIDHVLEPGYNFTKKHFQTFMLEINIAHAAMLAHTNILQDQDAKKIIQANQQLLVKGFLKKYNPAYEDLFFMIEEELKKEIGDELVGNMHIAFSRNDMDATMYRMLWREKLVHWMSLMTDLKKQLLQLAKEHELTVMPAYTHNQQAQPTTFAHYILAFDQHLERDLDRGFSLLNRINQSPMGAAALGTTGFAIDRHYISEKLAFDKPLANSYDSISAADYMLELVSTLSISLSTLSRIVYDLMFFATNEVDAIRLDESLVQTSSIMPQKRNPSSLEHTRSMISRTLGELQSAFMMTHHVPFGDIVDIGDDIQPIIEQGFSHSVRIVELLMEILSKTTINKDKLLKRCQEGFSTVTELADILVREYKLSFRQSHQIVQTFVKMLDDAGRNLNDGNAELIKEISKKRFNIELPLTEEHYKKAIDPYHFIFVRSVVGGPNPKETEKQRMLSEERLEDFITELNVWKDNFRMYKDELRK</sequence>
<evidence type="ECO:0000313" key="9">
    <source>
        <dbReference type="EMBL" id="MBZ5751670.1"/>
    </source>
</evidence>
<dbReference type="Gene3D" id="1.10.275.10">
    <property type="entry name" value="Fumarase/aspartase (N-terminal domain)"/>
    <property type="match status" value="1"/>
</dbReference>
<keyword evidence="3" id="KW-0055">Arginine biosynthesis</keyword>
<keyword evidence="10" id="KW-1185">Reference proteome</keyword>
<dbReference type="EC" id="4.3.2.1" evidence="2 6"/>
<dbReference type="SUPFAM" id="SSF48557">
    <property type="entry name" value="L-aspartase-like"/>
    <property type="match status" value="1"/>
</dbReference>
<keyword evidence="4" id="KW-0028">Amino-acid biosynthesis</keyword>
<dbReference type="InterPro" id="IPR022761">
    <property type="entry name" value="Fumarate_lyase_N"/>
</dbReference>
<evidence type="ECO:0000256" key="1">
    <source>
        <dbReference type="ARBA" id="ARBA00004941"/>
    </source>
</evidence>
<dbReference type="Pfam" id="PF00206">
    <property type="entry name" value="Lyase_1"/>
    <property type="match status" value="1"/>
</dbReference>
<protein>
    <recommendedName>
        <fullName evidence="2 6">Argininosuccinate lyase</fullName>
        <ecNumber evidence="2 6">4.3.2.1</ecNumber>
    </recommendedName>
</protein>
<evidence type="ECO:0000256" key="6">
    <source>
        <dbReference type="NCBIfam" id="TIGR00838"/>
    </source>
</evidence>
<comment type="caution">
    <text evidence="9">The sequence shown here is derived from an EMBL/GenBank/DDBJ whole genome shotgun (WGS) entry which is preliminary data.</text>
</comment>
<dbReference type="InterPro" id="IPR000362">
    <property type="entry name" value="Fumarate_lyase_fam"/>
</dbReference>
<dbReference type="PRINTS" id="PR00145">
    <property type="entry name" value="ARGSUCLYASE"/>
</dbReference>
<evidence type="ECO:0000259" key="7">
    <source>
        <dbReference type="Pfam" id="PF00206"/>
    </source>
</evidence>
<dbReference type="PANTHER" id="PTHR43814:SF1">
    <property type="entry name" value="ARGININOSUCCINATE LYASE"/>
    <property type="match status" value="1"/>
</dbReference>
<evidence type="ECO:0000256" key="5">
    <source>
        <dbReference type="ARBA" id="ARBA00023239"/>
    </source>
</evidence>
<dbReference type="Gene3D" id="1.20.200.10">
    <property type="entry name" value="Fumarase/aspartase (Central domain)"/>
    <property type="match status" value="1"/>
</dbReference>
<dbReference type="Gene3D" id="1.10.40.30">
    <property type="entry name" value="Fumarase/aspartase (C-terminal domain)"/>
    <property type="match status" value="1"/>
</dbReference>
<dbReference type="InterPro" id="IPR009049">
    <property type="entry name" value="Argininosuccinate_lyase"/>
</dbReference>
<evidence type="ECO:0000256" key="3">
    <source>
        <dbReference type="ARBA" id="ARBA00022571"/>
    </source>
</evidence>
<dbReference type="EMBL" id="JAIQUM010000037">
    <property type="protein sequence ID" value="MBZ5751670.1"/>
    <property type="molecule type" value="Genomic_DNA"/>
</dbReference>
<feature type="domain" description="Argininosuccinate lyase C-terminal" evidence="8">
    <location>
        <begin position="359"/>
        <end position="434"/>
    </location>
</feature>
<feature type="domain" description="Fumarate lyase N-terminal" evidence="7">
    <location>
        <begin position="19"/>
        <end position="295"/>
    </location>
</feature>
<evidence type="ECO:0000256" key="4">
    <source>
        <dbReference type="ARBA" id="ARBA00022605"/>
    </source>
</evidence>
<dbReference type="InterPro" id="IPR024083">
    <property type="entry name" value="Fumarase/histidase_N"/>
</dbReference>
<organism evidence="9 10">
    <name type="scientific">Metabacillus rhizolycopersici</name>
    <dbReference type="NCBI Taxonomy" id="2875709"/>
    <lineage>
        <taxon>Bacteria</taxon>
        <taxon>Bacillati</taxon>
        <taxon>Bacillota</taxon>
        <taxon>Bacilli</taxon>
        <taxon>Bacillales</taxon>
        <taxon>Bacillaceae</taxon>
        <taxon>Metabacillus</taxon>
    </lineage>
</organism>
<dbReference type="GO" id="GO:0004056">
    <property type="term" value="F:argininosuccinate lyase activity"/>
    <property type="evidence" value="ECO:0007669"/>
    <property type="project" value="UniProtKB-EC"/>
</dbReference>
<evidence type="ECO:0000313" key="10">
    <source>
        <dbReference type="Proteomes" id="UP001165287"/>
    </source>
</evidence>
<evidence type="ECO:0000259" key="8">
    <source>
        <dbReference type="Pfam" id="PF14698"/>
    </source>
</evidence>
<comment type="pathway">
    <text evidence="1">Amino-acid biosynthesis; L-arginine biosynthesis; L-arginine from L-ornithine and carbamoyl phosphate: step 3/3.</text>
</comment>
<dbReference type="Pfam" id="PF14698">
    <property type="entry name" value="ASL_C2"/>
    <property type="match status" value="1"/>
</dbReference>
<dbReference type="PANTHER" id="PTHR43814">
    <property type="entry name" value="ARGININOSUCCINATE LYASE"/>
    <property type="match status" value="1"/>
</dbReference>
<proteinExistence type="predicted"/>
<reference evidence="9" key="1">
    <citation type="submission" date="2024-05" db="EMBL/GenBank/DDBJ databases">
        <title>Metabacillus sp. nov., isolated from the rhizosphere soil of tomato plants.</title>
        <authorList>
            <person name="Ma R."/>
        </authorList>
    </citation>
    <scope>NUCLEOTIDE SEQUENCE</scope>
    <source>
        <strain evidence="9">DBTR6</strain>
    </source>
</reference>